<feature type="compositionally biased region" description="Basic and acidic residues" evidence="1">
    <location>
        <begin position="232"/>
        <end position="241"/>
    </location>
</feature>
<name>A0A6J5CNK1_9BURK</name>
<keyword evidence="4" id="KW-1185">Reference proteome</keyword>
<dbReference type="EMBL" id="CADIKC010000013">
    <property type="protein sequence ID" value="CAB3739876.1"/>
    <property type="molecule type" value="Genomic_DNA"/>
</dbReference>
<feature type="region of interest" description="Disordered" evidence="1">
    <location>
        <begin position="208"/>
        <end position="241"/>
    </location>
</feature>
<dbReference type="AlphaFoldDB" id="A0A6J5CNK1"/>
<evidence type="ECO:0000256" key="2">
    <source>
        <dbReference type="SAM" id="Phobius"/>
    </source>
</evidence>
<proteinExistence type="predicted"/>
<sequence length="241" mass="26736">MMRGLQPRLDPVGLDTRASTHGVRFAQTWLGGFNLLPYRQRNARLARRRRLLEWLAAALAGFAAVFALVGWQAFEKARLDARRASIEQSLVQLAMPLAEHARLLRVQDEQRKGVARAMTLSEPLTHLRDLLDALSFEPGDGVVLQQMRQREHETELLATSRGHIASAEWLKRLSAIRGVKDAEVSDLHRSAPRNSPVAASVSGPIEFGAHLRWGDPPKKTAHTSGLAAQPHMKSEQSGDTK</sequence>
<dbReference type="Proteomes" id="UP000494255">
    <property type="component" value="Unassembled WGS sequence"/>
</dbReference>
<keyword evidence="2" id="KW-0472">Membrane</keyword>
<gene>
    <name evidence="3" type="ORF">LMG24238_06583</name>
</gene>
<evidence type="ECO:0000256" key="1">
    <source>
        <dbReference type="SAM" id="MobiDB-lite"/>
    </source>
</evidence>
<organism evidence="3 4">
    <name type="scientific">Paraburkholderia sediminicola</name>
    <dbReference type="NCBI Taxonomy" id="458836"/>
    <lineage>
        <taxon>Bacteria</taxon>
        <taxon>Pseudomonadati</taxon>
        <taxon>Pseudomonadota</taxon>
        <taxon>Betaproteobacteria</taxon>
        <taxon>Burkholderiales</taxon>
        <taxon>Burkholderiaceae</taxon>
        <taxon>Paraburkholderia</taxon>
    </lineage>
</organism>
<reference evidence="3 4" key="1">
    <citation type="submission" date="2020-04" db="EMBL/GenBank/DDBJ databases">
        <authorList>
            <person name="De Canck E."/>
        </authorList>
    </citation>
    <scope>NUCLEOTIDE SEQUENCE [LARGE SCALE GENOMIC DNA]</scope>
    <source>
        <strain evidence="3 4">LMG 24238</strain>
    </source>
</reference>
<feature type="transmembrane region" description="Helical" evidence="2">
    <location>
        <begin position="51"/>
        <end position="74"/>
    </location>
</feature>
<evidence type="ECO:0008006" key="5">
    <source>
        <dbReference type="Google" id="ProtNLM"/>
    </source>
</evidence>
<protein>
    <recommendedName>
        <fullName evidence="5">Type IV pilus assembly protein PilN</fullName>
    </recommendedName>
</protein>
<keyword evidence="2" id="KW-1133">Transmembrane helix</keyword>
<evidence type="ECO:0000313" key="3">
    <source>
        <dbReference type="EMBL" id="CAB3739876.1"/>
    </source>
</evidence>
<evidence type="ECO:0000313" key="4">
    <source>
        <dbReference type="Proteomes" id="UP000494255"/>
    </source>
</evidence>
<accession>A0A6J5CNK1</accession>
<keyword evidence="2" id="KW-0812">Transmembrane</keyword>